<gene>
    <name evidence="1" type="ORF">SAMN05216268_109167</name>
</gene>
<accession>A0A9X8QUK4</accession>
<evidence type="ECO:0000313" key="2">
    <source>
        <dbReference type="Proteomes" id="UP000184388"/>
    </source>
</evidence>
<dbReference type="EMBL" id="FRBK01000009">
    <property type="protein sequence ID" value="SHM22454.1"/>
    <property type="molecule type" value="Genomic_DNA"/>
</dbReference>
<evidence type="ECO:0000313" key="1">
    <source>
        <dbReference type="EMBL" id="SHM22454.1"/>
    </source>
</evidence>
<comment type="caution">
    <text evidence="1">The sequence shown here is derived from an EMBL/GenBank/DDBJ whole genome shotgun (WGS) entry which is preliminary data.</text>
</comment>
<proteinExistence type="predicted"/>
<dbReference type="Proteomes" id="UP000184388">
    <property type="component" value="Unassembled WGS sequence"/>
</dbReference>
<protein>
    <submittedName>
        <fullName evidence="1">Uncharacterized protein</fullName>
    </submittedName>
</protein>
<name>A0A9X8QUK4_9ACTN</name>
<dbReference type="AlphaFoldDB" id="A0A9X8QUK4"/>
<reference evidence="2" key="1">
    <citation type="submission" date="2016-11" db="EMBL/GenBank/DDBJ databases">
        <authorList>
            <person name="Jaros S."/>
            <person name="Januszkiewicz K."/>
            <person name="Wedrychowicz H."/>
        </authorList>
    </citation>
    <scope>NUCLEOTIDE SEQUENCE [LARGE SCALE GENOMIC DNA]</scope>
    <source>
        <strain evidence="2">CGMCC 4.3555</strain>
    </source>
</reference>
<sequence length="41" mass="4777">MGVRGHRGYWLGQGAPWAAPSERPEDWDLLTQIENIPTEWR</sequence>
<organism evidence="1 2">
    <name type="scientific">Streptomyces yunnanensis</name>
    <dbReference type="NCBI Taxonomy" id="156453"/>
    <lineage>
        <taxon>Bacteria</taxon>
        <taxon>Bacillati</taxon>
        <taxon>Actinomycetota</taxon>
        <taxon>Actinomycetes</taxon>
        <taxon>Kitasatosporales</taxon>
        <taxon>Streptomycetaceae</taxon>
        <taxon>Streptomyces</taxon>
    </lineage>
</organism>